<accession>A0A8T1LZ51</accession>
<dbReference type="AlphaFoldDB" id="A0A8T1LZ51"/>
<protein>
    <submittedName>
        <fullName evidence="2">Uncharacterized protein</fullName>
    </submittedName>
</protein>
<keyword evidence="1" id="KW-0472">Membrane</keyword>
<dbReference type="EMBL" id="NIRI02000076">
    <property type="protein sequence ID" value="KAG5442384.1"/>
    <property type="molecule type" value="Genomic_DNA"/>
</dbReference>
<reference evidence="2 3" key="1">
    <citation type="journal article" date="2018" name="Biotechnol. Adv.">
        <title>Improved genomic resources and new bioinformatic workflow for the carcinogenic parasite Clonorchis sinensis: Biotechnological implications.</title>
        <authorList>
            <person name="Wang D."/>
            <person name="Korhonen P.K."/>
            <person name="Gasser R.B."/>
            <person name="Young N.D."/>
        </authorList>
    </citation>
    <scope>NUCLEOTIDE SEQUENCE [LARGE SCALE GENOMIC DNA]</scope>
    <source>
        <strain evidence="2">Cs-k2</strain>
    </source>
</reference>
<keyword evidence="1" id="KW-0812">Transmembrane</keyword>
<reference evidence="2 3" key="2">
    <citation type="journal article" date="2021" name="Genomics">
        <title>High-quality reference genome for Clonorchis sinensis.</title>
        <authorList>
            <person name="Young N.D."/>
            <person name="Stroehlein A.J."/>
            <person name="Kinkar L."/>
            <person name="Wang T."/>
            <person name="Sohn W.M."/>
            <person name="Chang B.C.H."/>
            <person name="Kaur P."/>
            <person name="Weisz D."/>
            <person name="Dudchenko O."/>
            <person name="Aiden E.L."/>
            <person name="Korhonen P.K."/>
            <person name="Gasser R.B."/>
        </authorList>
    </citation>
    <scope>NUCLEOTIDE SEQUENCE [LARGE SCALE GENOMIC DNA]</scope>
    <source>
        <strain evidence="2">Cs-k2</strain>
    </source>
</reference>
<keyword evidence="3" id="KW-1185">Reference proteome</keyword>
<organism evidence="2 3">
    <name type="scientific">Clonorchis sinensis</name>
    <name type="common">Chinese liver fluke</name>
    <dbReference type="NCBI Taxonomy" id="79923"/>
    <lineage>
        <taxon>Eukaryota</taxon>
        <taxon>Metazoa</taxon>
        <taxon>Spiralia</taxon>
        <taxon>Lophotrochozoa</taxon>
        <taxon>Platyhelminthes</taxon>
        <taxon>Trematoda</taxon>
        <taxon>Digenea</taxon>
        <taxon>Opisthorchiida</taxon>
        <taxon>Opisthorchiata</taxon>
        <taxon>Opisthorchiidae</taxon>
        <taxon>Clonorchis</taxon>
    </lineage>
</organism>
<dbReference type="Proteomes" id="UP000286415">
    <property type="component" value="Unassembled WGS sequence"/>
</dbReference>
<gene>
    <name evidence="2" type="ORF">CSKR_200252</name>
</gene>
<evidence type="ECO:0000313" key="3">
    <source>
        <dbReference type="Proteomes" id="UP000286415"/>
    </source>
</evidence>
<evidence type="ECO:0000313" key="2">
    <source>
        <dbReference type="EMBL" id="KAG5442384.1"/>
    </source>
</evidence>
<sequence>MYVCMHNVITLLNRCYQSCSFRYFPGSFFQPSVNFLRFIRESIPIRFLCRPRLVVLAIINIPSEPILCIPTDAESVIITHKLNLTVYSLVCSGVVWILALHSLILVSDCLVFWLSTGSF</sequence>
<evidence type="ECO:0000256" key="1">
    <source>
        <dbReference type="SAM" id="Phobius"/>
    </source>
</evidence>
<comment type="caution">
    <text evidence="2">The sequence shown here is derived from an EMBL/GenBank/DDBJ whole genome shotgun (WGS) entry which is preliminary data.</text>
</comment>
<feature type="transmembrane region" description="Helical" evidence="1">
    <location>
        <begin position="86"/>
        <end position="114"/>
    </location>
</feature>
<name>A0A8T1LZ51_CLOSI</name>
<keyword evidence="1" id="KW-1133">Transmembrane helix</keyword>
<proteinExistence type="predicted"/>